<name>A0A2W7I7K3_9PROT</name>
<keyword evidence="5" id="KW-0378">Hydrolase</keyword>
<dbReference type="Proteomes" id="UP000249688">
    <property type="component" value="Unassembled WGS sequence"/>
</dbReference>
<dbReference type="InterPro" id="IPR029062">
    <property type="entry name" value="Class_I_gatase-like"/>
</dbReference>
<dbReference type="AlphaFoldDB" id="A0A2W7I7K3"/>
<sequence>MAQVLIVTTNHDRLGDTGKPTGLWISELAEPYYALIAAGHQATIASPNGGNIPFDPKSLADQDAATVRFLADDALLDRMKHSVPLDGIDAEDFAAIFLPGGHGPMWDLADNAALARLLTDFDAAGKPVAAVCHGPAGLVSAKRADGMPLIAGRTVAGFTNAEEDSVGLTKVVPFLLEDRLRSLGARYEMGAPGKSFAVRDGTLITGQNPASAGAVGERLVAALAEA</sequence>
<proteinExistence type="inferred from homology"/>
<dbReference type="GO" id="GO:0019172">
    <property type="term" value="F:glyoxalase III activity"/>
    <property type="evidence" value="ECO:0007669"/>
    <property type="project" value="TreeGrafter"/>
</dbReference>
<comment type="similarity">
    <text evidence="3">Belongs to the peptidase C56 family. HSP31-like subfamily.</text>
</comment>
<evidence type="ECO:0000259" key="4">
    <source>
        <dbReference type="Pfam" id="PF01965"/>
    </source>
</evidence>
<dbReference type="CDD" id="cd03141">
    <property type="entry name" value="GATase1_Hsp31_like"/>
    <property type="match status" value="1"/>
</dbReference>
<dbReference type="EMBL" id="QKYU01000018">
    <property type="protein sequence ID" value="PZW42239.1"/>
    <property type="molecule type" value="Genomic_DNA"/>
</dbReference>
<dbReference type="Gene3D" id="3.40.50.880">
    <property type="match status" value="1"/>
</dbReference>
<gene>
    <name evidence="5" type="ORF">C8P66_11825</name>
</gene>
<evidence type="ECO:0000313" key="6">
    <source>
        <dbReference type="Proteomes" id="UP000249688"/>
    </source>
</evidence>
<evidence type="ECO:0000256" key="2">
    <source>
        <dbReference type="ARBA" id="ARBA00023239"/>
    </source>
</evidence>
<organism evidence="5 6">
    <name type="scientific">Humitalea rosea</name>
    <dbReference type="NCBI Taxonomy" id="990373"/>
    <lineage>
        <taxon>Bacteria</taxon>
        <taxon>Pseudomonadati</taxon>
        <taxon>Pseudomonadota</taxon>
        <taxon>Alphaproteobacteria</taxon>
        <taxon>Acetobacterales</taxon>
        <taxon>Roseomonadaceae</taxon>
        <taxon>Humitalea</taxon>
    </lineage>
</organism>
<dbReference type="GO" id="GO:0006508">
    <property type="term" value="P:proteolysis"/>
    <property type="evidence" value="ECO:0007669"/>
    <property type="project" value="UniProtKB-KW"/>
</dbReference>
<dbReference type="InterPro" id="IPR050325">
    <property type="entry name" value="Prot/Nucl_acid_deglycase"/>
</dbReference>
<dbReference type="RefSeq" id="WP_111399202.1">
    <property type="nucleotide sequence ID" value="NZ_QKYU01000018.1"/>
</dbReference>
<dbReference type="Pfam" id="PF01965">
    <property type="entry name" value="DJ-1_PfpI"/>
    <property type="match status" value="1"/>
</dbReference>
<keyword evidence="1" id="KW-0346">Stress response</keyword>
<keyword evidence="5" id="KW-0645">Protease</keyword>
<dbReference type="PANTHER" id="PTHR48094">
    <property type="entry name" value="PROTEIN/NUCLEIC ACID DEGLYCASE DJ-1-RELATED"/>
    <property type="match status" value="1"/>
</dbReference>
<evidence type="ECO:0000256" key="3">
    <source>
        <dbReference type="ARBA" id="ARBA00038493"/>
    </source>
</evidence>
<protein>
    <submittedName>
        <fullName evidence="5">Putative intracellular protease/amidase</fullName>
    </submittedName>
</protein>
<dbReference type="PANTHER" id="PTHR48094:SF11">
    <property type="entry name" value="GLUTATHIONE-INDEPENDENT GLYOXALASE HSP31-RELATED"/>
    <property type="match status" value="1"/>
</dbReference>
<dbReference type="GO" id="GO:0019243">
    <property type="term" value="P:methylglyoxal catabolic process to D-lactate via S-lactoyl-glutathione"/>
    <property type="evidence" value="ECO:0007669"/>
    <property type="project" value="TreeGrafter"/>
</dbReference>
<reference evidence="5 6" key="1">
    <citation type="submission" date="2018-06" db="EMBL/GenBank/DDBJ databases">
        <title>Genomic Encyclopedia of Archaeal and Bacterial Type Strains, Phase II (KMG-II): from individual species to whole genera.</title>
        <authorList>
            <person name="Goeker M."/>
        </authorList>
    </citation>
    <scope>NUCLEOTIDE SEQUENCE [LARGE SCALE GENOMIC DNA]</scope>
    <source>
        <strain evidence="5 6">DSM 24525</strain>
    </source>
</reference>
<evidence type="ECO:0000256" key="1">
    <source>
        <dbReference type="ARBA" id="ARBA00023016"/>
    </source>
</evidence>
<feature type="domain" description="DJ-1/PfpI" evidence="4">
    <location>
        <begin position="27"/>
        <end position="220"/>
    </location>
</feature>
<comment type="caution">
    <text evidence="5">The sequence shown here is derived from an EMBL/GenBank/DDBJ whole genome shotgun (WGS) entry which is preliminary data.</text>
</comment>
<evidence type="ECO:0000313" key="5">
    <source>
        <dbReference type="EMBL" id="PZW42239.1"/>
    </source>
</evidence>
<dbReference type="SUPFAM" id="SSF52317">
    <property type="entry name" value="Class I glutamine amidotransferase-like"/>
    <property type="match status" value="1"/>
</dbReference>
<keyword evidence="2" id="KW-0456">Lyase</keyword>
<dbReference type="InterPro" id="IPR002818">
    <property type="entry name" value="DJ-1/PfpI"/>
</dbReference>
<dbReference type="GO" id="GO:0005737">
    <property type="term" value="C:cytoplasm"/>
    <property type="evidence" value="ECO:0007669"/>
    <property type="project" value="TreeGrafter"/>
</dbReference>
<keyword evidence="6" id="KW-1185">Reference proteome</keyword>
<accession>A0A2W7I7K3</accession>
<dbReference type="OrthoDB" id="9792284at2"/>
<dbReference type="GO" id="GO:0008233">
    <property type="term" value="F:peptidase activity"/>
    <property type="evidence" value="ECO:0007669"/>
    <property type="project" value="UniProtKB-KW"/>
</dbReference>